<name>A0ABQ3NW27_STRVG</name>
<proteinExistence type="inferred from homology"/>
<accession>A0ABQ3NW27</accession>
<evidence type="ECO:0000256" key="4">
    <source>
        <dbReference type="ARBA" id="ARBA00023315"/>
    </source>
</evidence>
<dbReference type="InterPro" id="IPR050091">
    <property type="entry name" value="PKS_NRPS_Biosynth_Enz"/>
</dbReference>
<dbReference type="GeneID" id="86955072"/>
<evidence type="ECO:0000256" key="5">
    <source>
        <dbReference type="RuleBase" id="RU003694"/>
    </source>
</evidence>
<evidence type="ECO:0000256" key="1">
    <source>
        <dbReference type="ARBA" id="ARBA00022450"/>
    </source>
</evidence>
<evidence type="ECO:0000313" key="8">
    <source>
        <dbReference type="EMBL" id="GHI16983.1"/>
    </source>
</evidence>
<keyword evidence="2" id="KW-0597">Phosphoprotein</keyword>
<comment type="caution">
    <text evidence="8">The sequence shown here is derived from an EMBL/GenBank/DDBJ whole genome shotgun (WGS) entry which is preliminary data.</text>
</comment>
<dbReference type="Proteomes" id="UP000660554">
    <property type="component" value="Unassembled WGS sequence"/>
</dbReference>
<gene>
    <name evidence="8" type="ORF">Scinn_64460</name>
</gene>
<dbReference type="InterPro" id="IPR018201">
    <property type="entry name" value="Ketoacyl_synth_AS"/>
</dbReference>
<dbReference type="InterPro" id="IPR032821">
    <property type="entry name" value="PKS_assoc"/>
</dbReference>
<dbReference type="InterPro" id="IPR014030">
    <property type="entry name" value="Ketoacyl_synth_N"/>
</dbReference>
<dbReference type="Pfam" id="PF16197">
    <property type="entry name" value="KAsynt_C_assoc"/>
    <property type="match status" value="1"/>
</dbReference>
<keyword evidence="9" id="KW-1185">Reference proteome</keyword>
<dbReference type="RefSeq" id="WP_051734506.1">
    <property type="nucleotide sequence ID" value="NZ_BMRU01000027.1"/>
</dbReference>
<evidence type="ECO:0000313" key="9">
    <source>
        <dbReference type="Proteomes" id="UP000660554"/>
    </source>
</evidence>
<dbReference type="PROSITE" id="PS52004">
    <property type="entry name" value="KS3_2"/>
    <property type="match status" value="1"/>
</dbReference>
<dbReference type="PROSITE" id="PS00606">
    <property type="entry name" value="KS3_1"/>
    <property type="match status" value="1"/>
</dbReference>
<feature type="domain" description="Ketosynthase family 3 (KS3)" evidence="7">
    <location>
        <begin position="28"/>
        <end position="456"/>
    </location>
</feature>
<dbReference type="EMBL" id="BNDV01000016">
    <property type="protein sequence ID" value="GHI16983.1"/>
    <property type="molecule type" value="Genomic_DNA"/>
</dbReference>
<dbReference type="Pfam" id="PF02801">
    <property type="entry name" value="Ketoacyl-synt_C"/>
    <property type="match status" value="1"/>
</dbReference>
<sequence length="483" mass="50142">MKEYIESLSGLSQKQLVLMLARQRLRESEGIAVTGLACRLPGGLDSPRQYWEALRDGRVVAGGGGIPVDSTGRPRWNVAAPDLAHLAGLLGQGSYLADIDLFDAERFGIGEEEAAFMDPQQRLLLTVAAEALQDAGAAPGTDARVGVFAGVSTVEYNYACLRNGVGPEGLSPYMGTGGALSATAARVATGLRLGGPVLTVDTACSSALTALHLASHALRARECDLAVVGACHLLLAPFTTAVFAQAGMVSPTGRSRPFDAAADGHVRGEGCGVLVLKRQSDARADGDVPYAVVRGSGIHQHGDRPAMAAASALGQRRVIADTLRSAGIDPHAVHYVEAQANGSKLGGVIEAETLAGVYGRDAADAPELLVGSAKGTLGYLETASGAAGLIKTVLALNHRTVPVQPGFDVPDPAIPWQRMALRVPTASQAWPDAPRRLAGVSAFGFTGTNAHVLMEGVDGPPRQAPGPAPVRGRRYWPEGNQWT</sequence>
<dbReference type="PANTHER" id="PTHR43775:SF37">
    <property type="entry name" value="SI:DKEY-61P9.11"/>
    <property type="match status" value="1"/>
</dbReference>
<dbReference type="InterPro" id="IPR020841">
    <property type="entry name" value="PKS_Beta-ketoAc_synthase_dom"/>
</dbReference>
<dbReference type="SUPFAM" id="SSF53901">
    <property type="entry name" value="Thiolase-like"/>
    <property type="match status" value="1"/>
</dbReference>
<dbReference type="Pfam" id="PF00109">
    <property type="entry name" value="ketoacyl-synt"/>
    <property type="match status" value="1"/>
</dbReference>
<dbReference type="Gene3D" id="3.40.47.10">
    <property type="match status" value="1"/>
</dbReference>
<dbReference type="PANTHER" id="PTHR43775">
    <property type="entry name" value="FATTY ACID SYNTHASE"/>
    <property type="match status" value="1"/>
</dbReference>
<comment type="similarity">
    <text evidence="5">Belongs to the thiolase-like superfamily. Beta-ketoacyl-ACP synthases family.</text>
</comment>
<organism evidence="8 9">
    <name type="scientific">Streptomyces virginiae</name>
    <name type="common">Streptomyces cinnamonensis</name>
    <dbReference type="NCBI Taxonomy" id="1961"/>
    <lineage>
        <taxon>Bacteria</taxon>
        <taxon>Bacillati</taxon>
        <taxon>Actinomycetota</taxon>
        <taxon>Actinomycetes</taxon>
        <taxon>Kitasatosporales</taxon>
        <taxon>Streptomycetaceae</taxon>
        <taxon>Streptomyces</taxon>
    </lineage>
</organism>
<dbReference type="CDD" id="cd00833">
    <property type="entry name" value="PKS"/>
    <property type="match status" value="1"/>
</dbReference>
<keyword evidence="3 5" id="KW-0808">Transferase</keyword>
<keyword evidence="4" id="KW-0012">Acyltransferase</keyword>
<keyword evidence="1" id="KW-0596">Phosphopantetheine</keyword>
<protein>
    <recommendedName>
        <fullName evidence="7">Ketosynthase family 3 (KS3) domain-containing protein</fullName>
    </recommendedName>
</protein>
<dbReference type="InterPro" id="IPR016039">
    <property type="entry name" value="Thiolase-like"/>
</dbReference>
<evidence type="ECO:0000256" key="6">
    <source>
        <dbReference type="SAM" id="MobiDB-lite"/>
    </source>
</evidence>
<evidence type="ECO:0000259" key="7">
    <source>
        <dbReference type="PROSITE" id="PS52004"/>
    </source>
</evidence>
<evidence type="ECO:0000256" key="2">
    <source>
        <dbReference type="ARBA" id="ARBA00022553"/>
    </source>
</evidence>
<dbReference type="SMART" id="SM00825">
    <property type="entry name" value="PKS_KS"/>
    <property type="match status" value="1"/>
</dbReference>
<evidence type="ECO:0000256" key="3">
    <source>
        <dbReference type="ARBA" id="ARBA00022679"/>
    </source>
</evidence>
<reference evidence="9" key="1">
    <citation type="submission" date="2020-09" db="EMBL/GenBank/DDBJ databases">
        <title>Whole genome shotgun sequence of Streptomyces cinnamonensis NBRC 15873.</title>
        <authorList>
            <person name="Komaki H."/>
            <person name="Tamura T."/>
        </authorList>
    </citation>
    <scope>NUCLEOTIDE SEQUENCE [LARGE SCALE GENOMIC DNA]</scope>
    <source>
        <strain evidence="9">NBRC 15873</strain>
    </source>
</reference>
<dbReference type="InterPro" id="IPR014031">
    <property type="entry name" value="Ketoacyl_synth_C"/>
</dbReference>
<feature type="region of interest" description="Disordered" evidence="6">
    <location>
        <begin position="457"/>
        <end position="483"/>
    </location>
</feature>